<dbReference type="GO" id="GO:0016491">
    <property type="term" value="F:oxidoreductase activity"/>
    <property type="evidence" value="ECO:0007669"/>
    <property type="project" value="TreeGrafter"/>
</dbReference>
<dbReference type="InterPro" id="IPR011008">
    <property type="entry name" value="Dimeric_a/b-barrel"/>
</dbReference>
<reference evidence="2" key="1">
    <citation type="submission" date="2016-09" db="EMBL/GenBank/DDBJ databases">
        <authorList>
            <person name="Capua I."/>
            <person name="De Benedictis P."/>
            <person name="Joannis T."/>
            <person name="Lombin L.H."/>
            <person name="Cattoli G."/>
        </authorList>
    </citation>
    <scope>NUCLEOTIDE SEQUENCE</scope>
    <source>
        <strain evidence="2">B9</strain>
    </source>
</reference>
<evidence type="ECO:0000313" key="2">
    <source>
        <dbReference type="EMBL" id="SCU83892.1"/>
    </source>
</evidence>
<name>A0A1K0IL53_CUPNE</name>
<dbReference type="PROSITE" id="PS51725">
    <property type="entry name" value="ABM"/>
    <property type="match status" value="1"/>
</dbReference>
<dbReference type="InterPro" id="IPR007138">
    <property type="entry name" value="ABM_dom"/>
</dbReference>
<gene>
    <name evidence="2" type="ORF">CNECB9_4260029</name>
</gene>
<dbReference type="GO" id="GO:0005829">
    <property type="term" value="C:cytosol"/>
    <property type="evidence" value="ECO:0007669"/>
    <property type="project" value="TreeGrafter"/>
</dbReference>
<feature type="domain" description="ABM" evidence="1">
    <location>
        <begin position="6"/>
        <end position="98"/>
    </location>
</feature>
<dbReference type="PANTHER" id="PTHR33336:SF3">
    <property type="entry name" value="ABM DOMAIN-CONTAINING PROTEIN"/>
    <property type="match status" value="1"/>
</dbReference>
<organism evidence="2">
    <name type="scientific">Cupriavidus necator</name>
    <name type="common">Alcaligenes eutrophus</name>
    <name type="synonym">Ralstonia eutropha</name>
    <dbReference type="NCBI Taxonomy" id="106590"/>
    <lineage>
        <taxon>Bacteria</taxon>
        <taxon>Pseudomonadati</taxon>
        <taxon>Pseudomonadota</taxon>
        <taxon>Betaproteobacteria</taxon>
        <taxon>Burkholderiales</taxon>
        <taxon>Burkholderiaceae</taxon>
        <taxon>Cupriavidus</taxon>
    </lineage>
</organism>
<dbReference type="EMBL" id="FMSH01000364">
    <property type="protein sequence ID" value="SCU83892.1"/>
    <property type="molecule type" value="Genomic_DNA"/>
</dbReference>
<dbReference type="RefSeq" id="WP_340527615.1">
    <property type="nucleotide sequence ID" value="NZ_FMSH01000364.1"/>
</dbReference>
<dbReference type="AlphaFoldDB" id="A0A1K0IL53"/>
<dbReference type="PANTHER" id="PTHR33336">
    <property type="entry name" value="QUINOL MONOOXYGENASE YGIN-RELATED"/>
    <property type="match status" value="1"/>
</dbReference>
<dbReference type="Gene3D" id="3.30.70.100">
    <property type="match status" value="1"/>
</dbReference>
<proteinExistence type="predicted"/>
<dbReference type="InterPro" id="IPR050744">
    <property type="entry name" value="AI-2_Isomerase_LsrG"/>
</dbReference>
<sequence>MSERKQVVVVACQPQAGKRQQLLDELEKNRMAALQTEAGCLQFDVTTAEDGDERIVVYEVYRDLAALQAHQQTPHFKRFLQEGIPLFAEHDLAIYERVAP</sequence>
<evidence type="ECO:0000259" key="1">
    <source>
        <dbReference type="PROSITE" id="PS51725"/>
    </source>
</evidence>
<accession>A0A1K0IL53</accession>
<dbReference type="Pfam" id="PF03992">
    <property type="entry name" value="ABM"/>
    <property type="match status" value="1"/>
</dbReference>
<dbReference type="SUPFAM" id="SSF54909">
    <property type="entry name" value="Dimeric alpha+beta barrel"/>
    <property type="match status" value="1"/>
</dbReference>
<protein>
    <recommendedName>
        <fullName evidence="1">ABM domain-containing protein</fullName>
    </recommendedName>
</protein>